<keyword evidence="5 9" id="KW-1133">Transmembrane helix</keyword>
<gene>
    <name evidence="11" type="ORF">TTAC_LOCUS815</name>
</gene>
<evidence type="ECO:0000256" key="7">
    <source>
        <dbReference type="ARBA" id="ARBA00023242"/>
    </source>
</evidence>
<organism evidence="13">
    <name type="scientific">Hydatigena taeniaeformis</name>
    <name type="common">Feline tapeworm</name>
    <name type="synonym">Taenia taeniaeformis</name>
    <dbReference type="NCBI Taxonomy" id="6205"/>
    <lineage>
        <taxon>Eukaryota</taxon>
        <taxon>Metazoa</taxon>
        <taxon>Spiralia</taxon>
        <taxon>Lophotrochozoa</taxon>
        <taxon>Platyhelminthes</taxon>
        <taxon>Cestoda</taxon>
        <taxon>Eucestoda</taxon>
        <taxon>Cyclophyllidea</taxon>
        <taxon>Taeniidae</taxon>
        <taxon>Hydatigera</taxon>
    </lineage>
</organism>
<protein>
    <submittedName>
        <fullName evidence="13">Transmembrane protein</fullName>
    </submittedName>
</protein>
<comment type="subcellular location">
    <subcellularLocation>
        <location evidence="1">Nucleus inner membrane</location>
        <topology evidence="1">Multi-pass membrane protein</topology>
        <orientation evidence="1">Nucleoplasmic side</orientation>
    </subcellularLocation>
</comment>
<evidence type="ECO:0000256" key="1">
    <source>
        <dbReference type="ARBA" id="ARBA00004575"/>
    </source>
</evidence>
<feature type="transmembrane region" description="Helical" evidence="9">
    <location>
        <begin position="346"/>
        <end position="365"/>
    </location>
</feature>
<dbReference type="InterPro" id="IPR019358">
    <property type="entry name" value="NEMP_fam"/>
</dbReference>
<dbReference type="Proteomes" id="UP000274429">
    <property type="component" value="Unassembled WGS sequence"/>
</dbReference>
<evidence type="ECO:0000313" key="12">
    <source>
        <dbReference type="Proteomes" id="UP000274429"/>
    </source>
</evidence>
<feature type="compositionally biased region" description="Polar residues" evidence="8">
    <location>
        <begin position="459"/>
        <end position="473"/>
    </location>
</feature>
<feature type="chain" id="PRO_5043132854" evidence="10">
    <location>
        <begin position="21"/>
        <end position="499"/>
    </location>
</feature>
<dbReference type="PANTHER" id="PTHR13598:SF1">
    <property type="entry name" value="AT07567P-RELATED"/>
    <property type="match status" value="1"/>
</dbReference>
<evidence type="ECO:0000313" key="13">
    <source>
        <dbReference type="WBParaSite" id="TTAC_0000081401-mRNA-1"/>
    </source>
</evidence>
<feature type="transmembrane region" description="Helical" evidence="9">
    <location>
        <begin position="259"/>
        <end position="279"/>
    </location>
</feature>
<name>A0A0R3WJG6_HYDTA</name>
<evidence type="ECO:0000256" key="10">
    <source>
        <dbReference type="SAM" id="SignalP"/>
    </source>
</evidence>
<keyword evidence="4 10" id="KW-0732">Signal</keyword>
<feature type="transmembrane region" description="Helical" evidence="9">
    <location>
        <begin position="220"/>
        <end position="239"/>
    </location>
</feature>
<reference evidence="11 12" key="2">
    <citation type="submission" date="2018-11" db="EMBL/GenBank/DDBJ databases">
        <authorList>
            <consortium name="Pathogen Informatics"/>
        </authorList>
    </citation>
    <scope>NUCLEOTIDE SEQUENCE [LARGE SCALE GENOMIC DNA]</scope>
</reference>
<comment type="similarity">
    <text evidence="2">Belongs to the NEMP family.</text>
</comment>
<dbReference type="GO" id="GO:0005637">
    <property type="term" value="C:nuclear inner membrane"/>
    <property type="evidence" value="ECO:0007669"/>
    <property type="project" value="UniProtKB-SubCell"/>
</dbReference>
<keyword evidence="3 9" id="KW-0812">Transmembrane</keyword>
<feature type="transmembrane region" description="Helical" evidence="9">
    <location>
        <begin position="189"/>
        <end position="208"/>
    </location>
</feature>
<feature type="signal peptide" evidence="10">
    <location>
        <begin position="1"/>
        <end position="20"/>
    </location>
</feature>
<evidence type="ECO:0000256" key="5">
    <source>
        <dbReference type="ARBA" id="ARBA00022989"/>
    </source>
</evidence>
<keyword evidence="12" id="KW-1185">Reference proteome</keyword>
<accession>A0A0R3WJG6</accession>
<evidence type="ECO:0000256" key="4">
    <source>
        <dbReference type="ARBA" id="ARBA00022729"/>
    </source>
</evidence>
<evidence type="ECO:0000256" key="9">
    <source>
        <dbReference type="SAM" id="Phobius"/>
    </source>
</evidence>
<evidence type="ECO:0000256" key="6">
    <source>
        <dbReference type="ARBA" id="ARBA00023136"/>
    </source>
</evidence>
<sequence>MRSGIGLIVFISIILSFVKSDDFSPAYLSYGSREHLILTSLDPSVVCLRRPPWFEWIFTAFQHQTIKVNGTSLDICPIYAFTAVDELDLRSRSPWLHDFPSSSLLSSFLPFSASSPGYFELHEDSSIELFGFDSHCVAFISQPGKTHYGCQFGIDVGFEARVDWLRIFRFACGFVLYVFAPTLSNNLTFYYFTGISLSVIGSVLIVLLIAMRLLPKRTTLLLQGALLIGGGALSFFAIYLDYLRSLLWSFVLNNAGWVFVYVLGTALISGIILYWFGLPERLMQSFPRTQVLLELLIRTAAALLIASAPHLPSQLLILTDAINLMAHYAKSWLNISPSLLLAASPLAMRAVFTGVILAVISYISSASLKAKRRRRPLDPSWDNCLLLDSPCAASSPYNRQSNRPVWRPPGSSFLATPSTSNYGGYIYQEEGDEYAAISTEAYWDGNGYVFSPVLRVRSNRSTPSRRQTASSRSPKSRSKVGWVVMQDAVLTDDDEEENY</sequence>
<keyword evidence="6 9" id="KW-0472">Membrane</keyword>
<dbReference type="PANTHER" id="PTHR13598">
    <property type="entry name" value="AT07567P-RELATED"/>
    <property type="match status" value="1"/>
</dbReference>
<evidence type="ECO:0000313" key="11">
    <source>
        <dbReference type="EMBL" id="VDM17031.1"/>
    </source>
</evidence>
<proteinExistence type="inferred from homology"/>
<dbReference type="OrthoDB" id="6239296at2759"/>
<dbReference type="Pfam" id="PF10225">
    <property type="entry name" value="NEMP"/>
    <property type="match status" value="1"/>
</dbReference>
<evidence type="ECO:0000256" key="2">
    <source>
        <dbReference type="ARBA" id="ARBA00005748"/>
    </source>
</evidence>
<feature type="region of interest" description="Disordered" evidence="8">
    <location>
        <begin position="459"/>
        <end position="479"/>
    </location>
</feature>
<dbReference type="WBParaSite" id="TTAC_0000081401-mRNA-1">
    <property type="protein sequence ID" value="TTAC_0000081401-mRNA-1"/>
    <property type="gene ID" value="TTAC_0000081401"/>
</dbReference>
<dbReference type="AlphaFoldDB" id="A0A0R3WJG6"/>
<feature type="transmembrane region" description="Helical" evidence="9">
    <location>
        <begin position="291"/>
        <end position="311"/>
    </location>
</feature>
<keyword evidence="7" id="KW-0539">Nucleus</keyword>
<dbReference type="EMBL" id="UYWX01000104">
    <property type="protein sequence ID" value="VDM17031.1"/>
    <property type="molecule type" value="Genomic_DNA"/>
</dbReference>
<dbReference type="STRING" id="6205.A0A0R3WJG6"/>
<evidence type="ECO:0000256" key="8">
    <source>
        <dbReference type="SAM" id="MobiDB-lite"/>
    </source>
</evidence>
<reference evidence="13" key="1">
    <citation type="submission" date="2017-02" db="UniProtKB">
        <authorList>
            <consortium name="WormBaseParasite"/>
        </authorList>
    </citation>
    <scope>IDENTIFICATION</scope>
</reference>
<evidence type="ECO:0000256" key="3">
    <source>
        <dbReference type="ARBA" id="ARBA00022692"/>
    </source>
</evidence>